<accession>B2IYH5</accession>
<evidence type="ECO:0000313" key="3">
    <source>
        <dbReference type="Proteomes" id="UP000001191"/>
    </source>
</evidence>
<dbReference type="EMBL" id="CP001037">
    <property type="protein sequence ID" value="ACC80062.1"/>
    <property type="molecule type" value="Genomic_DNA"/>
</dbReference>
<reference evidence="2 3" key="2">
    <citation type="journal article" date="2013" name="Plant Physiol.">
        <title>A Nostoc punctiforme Sugar Transporter Necessary to Establish a Cyanobacterium-Plant Symbiosis.</title>
        <authorList>
            <person name="Ekman M."/>
            <person name="Picossi S."/>
            <person name="Campbell E.L."/>
            <person name="Meeks J.C."/>
            <person name="Flores E."/>
        </authorList>
    </citation>
    <scope>NUCLEOTIDE SEQUENCE [LARGE SCALE GENOMIC DNA]</scope>
    <source>
        <strain evidence="3">ATCC 29133 / PCC 73102</strain>
    </source>
</reference>
<dbReference type="PhylomeDB" id="B2IYH5"/>
<dbReference type="HOGENOM" id="CLU_1418884_0_0_3"/>
<proteinExistence type="predicted"/>
<dbReference type="AlphaFoldDB" id="B2IYH5"/>
<evidence type="ECO:0000256" key="1">
    <source>
        <dbReference type="SAM" id="SignalP"/>
    </source>
</evidence>
<dbReference type="STRING" id="63737.Npun_R1351"/>
<organism evidence="2 3">
    <name type="scientific">Nostoc punctiforme (strain ATCC 29133 / PCC 73102)</name>
    <dbReference type="NCBI Taxonomy" id="63737"/>
    <lineage>
        <taxon>Bacteria</taxon>
        <taxon>Bacillati</taxon>
        <taxon>Cyanobacteriota</taxon>
        <taxon>Cyanophyceae</taxon>
        <taxon>Nostocales</taxon>
        <taxon>Nostocaceae</taxon>
        <taxon>Nostoc</taxon>
    </lineage>
</organism>
<dbReference type="EnsemblBacteria" id="ACC80062">
    <property type="protein sequence ID" value="ACC80062"/>
    <property type="gene ID" value="Npun_R1351"/>
</dbReference>
<keyword evidence="3" id="KW-1185">Reference proteome</keyword>
<sequence length="195" mass="21493">MLYINIYPLLFPQFMNNKAKLLTLASLTLAVSFLSVSTVVAQAKLTNKSKLSINGIGEVKVGMTVSQAAKAAGTKLAGDSPNNSCYYVKPQNEPKNLLFMVTKGRISRVDVRQNTQITTLKGGKIGDTEAQIKSLYPGQIKVTPHKYVQGGHYLTFIPKDRSNQNYRVVFETDGKRVTQFRSGKLPEVEFVEGCS</sequence>
<gene>
    <name evidence="2" type="ordered locus">Npun_R1351</name>
</gene>
<reference evidence="3" key="1">
    <citation type="submission" date="2008-04" db="EMBL/GenBank/DDBJ databases">
        <title>Complete sequence of chromosome of Nostoc punctiforme ATCC 29133.</title>
        <authorList>
            <consortium name="US DOE Joint Genome Institute"/>
            <person name="Copeland A."/>
            <person name="Lucas S."/>
            <person name="Lapidus A."/>
            <person name="Glavina del Rio T."/>
            <person name="Dalin E."/>
            <person name="Tice H."/>
            <person name="Pitluck S."/>
            <person name="Chain P."/>
            <person name="Malfatti S."/>
            <person name="Shin M."/>
            <person name="Vergez L."/>
            <person name="Schmutz J."/>
            <person name="Larimer F."/>
            <person name="Land M."/>
            <person name="Hauser L."/>
            <person name="Kyrpides N."/>
            <person name="Kim E."/>
            <person name="Meeks J.C."/>
            <person name="Elhai J."/>
            <person name="Campbell E.L."/>
            <person name="Thiel T."/>
            <person name="Longmire J."/>
            <person name="Potts M."/>
            <person name="Atlas R."/>
        </authorList>
    </citation>
    <scope>NUCLEOTIDE SEQUENCE [LARGE SCALE GENOMIC DNA]</scope>
    <source>
        <strain evidence="3">ATCC 29133 / PCC 73102</strain>
    </source>
</reference>
<keyword evidence="1" id="KW-0732">Signal</keyword>
<name>B2IYH5_NOSP7</name>
<feature type="signal peptide" evidence="1">
    <location>
        <begin position="1"/>
        <end position="43"/>
    </location>
</feature>
<dbReference type="eggNOG" id="ENOG5030YCI">
    <property type="taxonomic scope" value="Bacteria"/>
</dbReference>
<dbReference type="KEGG" id="npu:Npun_R1351"/>
<evidence type="ECO:0000313" key="2">
    <source>
        <dbReference type="EMBL" id="ACC80062.1"/>
    </source>
</evidence>
<feature type="chain" id="PRO_5002777475" evidence="1">
    <location>
        <begin position="44"/>
        <end position="195"/>
    </location>
</feature>
<dbReference type="Proteomes" id="UP000001191">
    <property type="component" value="Chromosome"/>
</dbReference>
<protein>
    <submittedName>
        <fullName evidence="2">Uncharacterized protein</fullName>
    </submittedName>
</protein>